<dbReference type="EMBL" id="QGNW01000026">
    <property type="protein sequence ID" value="RVX12809.1"/>
    <property type="molecule type" value="Genomic_DNA"/>
</dbReference>
<dbReference type="InterPro" id="IPR050584">
    <property type="entry name" value="Cholesterol_7-desaturase"/>
</dbReference>
<dbReference type="GO" id="GO:0016020">
    <property type="term" value="C:membrane"/>
    <property type="evidence" value="ECO:0007669"/>
    <property type="project" value="UniProtKB-SubCell"/>
</dbReference>
<dbReference type="Proteomes" id="UP000288805">
    <property type="component" value="Unassembled WGS sequence"/>
</dbReference>
<evidence type="ECO:0000256" key="10">
    <source>
        <dbReference type="ARBA" id="ARBA00023136"/>
    </source>
</evidence>
<keyword evidence="4" id="KW-0479">Metal-binding</keyword>
<dbReference type="Gene3D" id="2.102.10.10">
    <property type="entry name" value="Rieske [2Fe-2S] iron-sulphur domain"/>
    <property type="match status" value="1"/>
</dbReference>
<dbReference type="GO" id="GO:0046872">
    <property type="term" value="F:metal ion binding"/>
    <property type="evidence" value="ECO:0007669"/>
    <property type="project" value="UniProtKB-KW"/>
</dbReference>
<sequence length="101" mass="11890">MVSLAKRFPNVKKVSGLDVVEWWDRNENAWKVFDNIRPHWLVPLSQGRIDQWARLQYVYHGLNFNGSDDCKFIPHAPLDGRQSMALFSFPLSRFSILFRPN</sequence>
<dbReference type="AlphaFoldDB" id="A0A438JV60"/>
<evidence type="ECO:0000313" key="13">
    <source>
        <dbReference type="Proteomes" id="UP000288805"/>
    </source>
</evidence>
<dbReference type="PANTHER" id="PTHR21266">
    <property type="entry name" value="IRON-SULFUR DOMAIN CONTAINING PROTEIN"/>
    <property type="match status" value="1"/>
</dbReference>
<feature type="domain" description="Rieske" evidence="11">
    <location>
        <begin position="1"/>
        <end position="87"/>
    </location>
</feature>
<evidence type="ECO:0000259" key="11">
    <source>
        <dbReference type="PROSITE" id="PS51296"/>
    </source>
</evidence>
<evidence type="ECO:0000256" key="6">
    <source>
        <dbReference type="ARBA" id="ARBA00022989"/>
    </source>
</evidence>
<dbReference type="Pfam" id="PF00355">
    <property type="entry name" value="Rieske"/>
    <property type="match status" value="1"/>
</dbReference>
<keyword evidence="3" id="KW-0001">2Fe-2S</keyword>
<accession>A0A438JV60</accession>
<dbReference type="InterPro" id="IPR036922">
    <property type="entry name" value="Rieske_2Fe-2S_sf"/>
</dbReference>
<evidence type="ECO:0000256" key="4">
    <source>
        <dbReference type="ARBA" id="ARBA00022723"/>
    </source>
</evidence>
<protein>
    <submittedName>
        <fullName evidence="12">Protochlorophyllide-dependent translocon component 52, chloroplastic</fullName>
    </submittedName>
</protein>
<name>A0A438JV60_VITVI</name>
<evidence type="ECO:0000313" key="12">
    <source>
        <dbReference type="EMBL" id="RVX12809.1"/>
    </source>
</evidence>
<dbReference type="GO" id="GO:0016491">
    <property type="term" value="F:oxidoreductase activity"/>
    <property type="evidence" value="ECO:0007669"/>
    <property type="project" value="UniProtKB-KW"/>
</dbReference>
<evidence type="ECO:0000256" key="2">
    <source>
        <dbReference type="ARBA" id="ARBA00022692"/>
    </source>
</evidence>
<evidence type="ECO:0000256" key="1">
    <source>
        <dbReference type="ARBA" id="ARBA00004370"/>
    </source>
</evidence>
<keyword evidence="10" id="KW-0472">Membrane</keyword>
<keyword evidence="9" id="KW-0411">Iron-sulfur</keyword>
<keyword evidence="8" id="KW-0408">Iron</keyword>
<dbReference type="InterPro" id="IPR017941">
    <property type="entry name" value="Rieske_2Fe-2S"/>
</dbReference>
<proteinExistence type="predicted"/>
<gene>
    <name evidence="12" type="primary">PTC52_7</name>
    <name evidence="12" type="ORF">CK203_009820</name>
</gene>
<keyword evidence="7" id="KW-0560">Oxidoreductase</keyword>
<keyword evidence="6" id="KW-1133">Transmembrane helix</keyword>
<evidence type="ECO:0000256" key="8">
    <source>
        <dbReference type="ARBA" id="ARBA00023004"/>
    </source>
</evidence>
<dbReference type="PROSITE" id="PS51296">
    <property type="entry name" value="RIESKE"/>
    <property type="match status" value="1"/>
</dbReference>
<dbReference type="SUPFAM" id="SSF50022">
    <property type="entry name" value="ISP domain"/>
    <property type="match status" value="1"/>
</dbReference>
<evidence type="ECO:0000256" key="3">
    <source>
        <dbReference type="ARBA" id="ARBA00022714"/>
    </source>
</evidence>
<comment type="subcellular location">
    <subcellularLocation>
        <location evidence="1">Membrane</location>
    </subcellularLocation>
</comment>
<comment type="caution">
    <text evidence="12">The sequence shown here is derived from an EMBL/GenBank/DDBJ whole genome shotgun (WGS) entry which is preliminary data.</text>
</comment>
<dbReference type="GO" id="GO:0051537">
    <property type="term" value="F:2 iron, 2 sulfur cluster binding"/>
    <property type="evidence" value="ECO:0007669"/>
    <property type="project" value="UniProtKB-KW"/>
</dbReference>
<keyword evidence="2" id="KW-0812">Transmembrane</keyword>
<keyword evidence="5" id="KW-0809">Transit peptide</keyword>
<evidence type="ECO:0000256" key="9">
    <source>
        <dbReference type="ARBA" id="ARBA00023014"/>
    </source>
</evidence>
<reference evidence="12 13" key="1">
    <citation type="journal article" date="2018" name="PLoS Genet.">
        <title>Population sequencing reveals clonal diversity and ancestral inbreeding in the grapevine cultivar Chardonnay.</title>
        <authorList>
            <person name="Roach M.J."/>
            <person name="Johnson D.L."/>
            <person name="Bohlmann J."/>
            <person name="van Vuuren H.J."/>
            <person name="Jones S.J."/>
            <person name="Pretorius I.S."/>
            <person name="Schmidt S.A."/>
            <person name="Borneman A.R."/>
        </authorList>
    </citation>
    <scope>NUCLEOTIDE SEQUENCE [LARGE SCALE GENOMIC DNA]</scope>
    <source>
        <strain evidence="13">cv. Chardonnay</strain>
        <tissue evidence="12">Leaf</tissue>
    </source>
</reference>
<dbReference type="PANTHER" id="PTHR21266:SF32">
    <property type="entry name" value="CHOLESTEROL 7-DESATURASE NVD"/>
    <property type="match status" value="1"/>
</dbReference>
<organism evidence="12 13">
    <name type="scientific">Vitis vinifera</name>
    <name type="common">Grape</name>
    <dbReference type="NCBI Taxonomy" id="29760"/>
    <lineage>
        <taxon>Eukaryota</taxon>
        <taxon>Viridiplantae</taxon>
        <taxon>Streptophyta</taxon>
        <taxon>Embryophyta</taxon>
        <taxon>Tracheophyta</taxon>
        <taxon>Spermatophyta</taxon>
        <taxon>Magnoliopsida</taxon>
        <taxon>eudicotyledons</taxon>
        <taxon>Gunneridae</taxon>
        <taxon>Pentapetalae</taxon>
        <taxon>rosids</taxon>
        <taxon>Vitales</taxon>
        <taxon>Vitaceae</taxon>
        <taxon>Viteae</taxon>
        <taxon>Vitis</taxon>
    </lineage>
</organism>
<evidence type="ECO:0000256" key="5">
    <source>
        <dbReference type="ARBA" id="ARBA00022946"/>
    </source>
</evidence>
<evidence type="ECO:0000256" key="7">
    <source>
        <dbReference type="ARBA" id="ARBA00023002"/>
    </source>
</evidence>